<dbReference type="Pfam" id="PF01546">
    <property type="entry name" value="Peptidase_M20"/>
    <property type="match status" value="1"/>
</dbReference>
<dbReference type="Proteomes" id="UP000253987">
    <property type="component" value="Unassembled WGS sequence"/>
</dbReference>
<keyword evidence="7" id="KW-0378">Hydrolase</keyword>
<dbReference type="SUPFAM" id="SSF53187">
    <property type="entry name" value="Zn-dependent exopeptidases"/>
    <property type="match status" value="1"/>
</dbReference>
<dbReference type="SUPFAM" id="SSF55031">
    <property type="entry name" value="Bacterial exopeptidase dimerisation domain"/>
    <property type="match status" value="1"/>
</dbReference>
<keyword evidence="12" id="KW-1185">Reference proteome</keyword>
<evidence type="ECO:0000256" key="2">
    <source>
        <dbReference type="ARBA" id="ARBA00005691"/>
    </source>
</evidence>
<dbReference type="PANTHER" id="PTHR43808">
    <property type="entry name" value="ACETYLORNITHINE DEACETYLASE"/>
    <property type="match status" value="1"/>
</dbReference>
<evidence type="ECO:0000256" key="9">
    <source>
        <dbReference type="ARBA" id="ARBA00023285"/>
    </source>
</evidence>
<dbReference type="HAMAP" id="MF_01108">
    <property type="entry name" value="ArgE"/>
    <property type="match status" value="1"/>
</dbReference>
<evidence type="ECO:0000256" key="1">
    <source>
        <dbReference type="ARBA" id="ARBA00004496"/>
    </source>
</evidence>
<comment type="similarity">
    <text evidence="2">Belongs to the peptidase M20A family. ArgE subfamily.</text>
</comment>
<evidence type="ECO:0000256" key="3">
    <source>
        <dbReference type="ARBA" id="ARBA00022490"/>
    </source>
</evidence>
<dbReference type="OrthoDB" id="3665926at2"/>
<evidence type="ECO:0000256" key="7">
    <source>
        <dbReference type="ARBA" id="ARBA00022801"/>
    </source>
</evidence>
<reference evidence="12" key="1">
    <citation type="submission" date="2018-05" db="EMBL/GenBank/DDBJ databases">
        <authorList>
            <person name="Lu D."/>
        </authorList>
    </citation>
    <scope>NUCLEOTIDE SEQUENCE [LARGE SCALE GENOMIC DNA]</scope>
    <source>
        <strain evidence="12">F01</strain>
    </source>
</reference>
<feature type="domain" description="Peptidase M20 dimerisation" evidence="10">
    <location>
        <begin position="183"/>
        <end position="293"/>
    </location>
</feature>
<protein>
    <submittedName>
        <fullName evidence="11">Acetylornithine deacetylase</fullName>
    </submittedName>
</protein>
<dbReference type="InterPro" id="IPR050072">
    <property type="entry name" value="Peptidase_M20A"/>
</dbReference>
<dbReference type="InterPro" id="IPR002933">
    <property type="entry name" value="Peptidase_M20"/>
</dbReference>
<comment type="caution">
    <text evidence="11">The sequence shown here is derived from an EMBL/GenBank/DDBJ whole genome shotgun (WGS) entry which is preliminary data.</text>
</comment>
<keyword evidence="4" id="KW-0055">Arginine biosynthesis</keyword>
<dbReference type="GO" id="GO:0005737">
    <property type="term" value="C:cytoplasm"/>
    <property type="evidence" value="ECO:0007669"/>
    <property type="project" value="UniProtKB-SubCell"/>
</dbReference>
<dbReference type="InterPro" id="IPR011650">
    <property type="entry name" value="Peptidase_M20_dimer"/>
</dbReference>
<dbReference type="RefSeq" id="WP_114611330.1">
    <property type="nucleotide sequence ID" value="NZ_QFWX01000001.1"/>
</dbReference>
<gene>
    <name evidence="11" type="ORF">DIT71_00945</name>
</gene>
<name>A0A2V3ZRZ6_9GAMM</name>
<keyword evidence="5" id="KW-0028">Amino-acid biosynthesis</keyword>
<sequence length="388" mass="42693">MSMSGSTQHLPGIREMLTKLISQPSISSASADWDHSNEPVVRTLAQWLEPMGFNVELLEVPGMAGKYNMIATLGSGSGGLVLSGHTDTVPFDDKRWQSDPFTLTERDDRWYGLGTCDMKGFFPLAIEAARAFVGEELKQPLIILATADEESSMNGARALAEAGRPKARYAVIGEPTGLRPVRMHKGIMMERLIFEGQSGHSSDPSLGRNAMEGMHEALGELLAMRSGWQAKYSNPNFKVQVPTMNLGCIHGGDNPNRICARCELHFDLRPLPGMDMNALRQEILHKLQPLAKKRELAMEFEPLFDGVPPFETPADADLVRACEKLTGHTAEAVAFATEAPWLQKLGLETLVMGPGYIDQAHQPDEFLELSQLDPAVRILKGLIKEFCL</sequence>
<evidence type="ECO:0000256" key="5">
    <source>
        <dbReference type="ARBA" id="ARBA00022605"/>
    </source>
</evidence>
<keyword evidence="9" id="KW-0170">Cobalt</keyword>
<dbReference type="CDD" id="cd03894">
    <property type="entry name" value="M20_ArgE"/>
    <property type="match status" value="1"/>
</dbReference>
<dbReference type="FunFam" id="3.30.70.360:FF:000003">
    <property type="entry name" value="Acetylornithine deacetylase"/>
    <property type="match status" value="1"/>
</dbReference>
<organism evidence="11 12">
    <name type="scientific">Marinobacter vulgaris</name>
    <dbReference type="NCBI Taxonomy" id="1928331"/>
    <lineage>
        <taxon>Bacteria</taxon>
        <taxon>Pseudomonadati</taxon>
        <taxon>Pseudomonadota</taxon>
        <taxon>Gammaproteobacteria</taxon>
        <taxon>Pseudomonadales</taxon>
        <taxon>Marinobacteraceae</taxon>
        <taxon>Marinobacter</taxon>
    </lineage>
</organism>
<dbReference type="InterPro" id="IPR036264">
    <property type="entry name" value="Bact_exopeptidase_dim_dom"/>
</dbReference>
<accession>A0A2V3ZRZ6</accession>
<keyword evidence="3" id="KW-0963">Cytoplasm</keyword>
<dbReference type="AlphaFoldDB" id="A0A2V3ZRZ6"/>
<evidence type="ECO:0000256" key="8">
    <source>
        <dbReference type="ARBA" id="ARBA00022833"/>
    </source>
</evidence>
<keyword evidence="6" id="KW-0479">Metal-binding</keyword>
<dbReference type="InterPro" id="IPR010169">
    <property type="entry name" value="AcOrn-deacetyl"/>
</dbReference>
<dbReference type="Gene3D" id="3.40.630.10">
    <property type="entry name" value="Zn peptidases"/>
    <property type="match status" value="1"/>
</dbReference>
<dbReference type="Gene3D" id="3.30.70.360">
    <property type="match status" value="1"/>
</dbReference>
<comment type="subcellular location">
    <subcellularLocation>
        <location evidence="1">Cytoplasm</location>
    </subcellularLocation>
</comment>
<dbReference type="PANTHER" id="PTHR43808:SF1">
    <property type="entry name" value="ACETYLORNITHINE DEACETYLASE"/>
    <property type="match status" value="1"/>
</dbReference>
<keyword evidence="8" id="KW-0862">Zinc</keyword>
<proteinExistence type="inferred from homology"/>
<evidence type="ECO:0000313" key="11">
    <source>
        <dbReference type="EMBL" id="PXX93403.1"/>
    </source>
</evidence>
<dbReference type="GO" id="GO:0046872">
    <property type="term" value="F:metal ion binding"/>
    <property type="evidence" value="ECO:0007669"/>
    <property type="project" value="UniProtKB-KW"/>
</dbReference>
<reference evidence="11 12" key="2">
    <citation type="submission" date="2018-06" db="EMBL/GenBank/DDBJ databases">
        <title>Marinobactersediminissp. nov, a moderately halophilic bacterium isolated from marine solar saltern.</title>
        <authorList>
            <person name="Zhang Y."/>
        </authorList>
    </citation>
    <scope>NUCLEOTIDE SEQUENCE [LARGE SCALE GENOMIC DNA]</scope>
    <source>
        <strain evidence="11 12">F01</strain>
    </source>
</reference>
<dbReference type="GO" id="GO:0008777">
    <property type="term" value="F:acetylornithine deacetylase activity"/>
    <property type="evidence" value="ECO:0007669"/>
    <property type="project" value="TreeGrafter"/>
</dbReference>
<dbReference type="GO" id="GO:0006526">
    <property type="term" value="P:L-arginine biosynthetic process"/>
    <property type="evidence" value="ECO:0007669"/>
    <property type="project" value="UniProtKB-KW"/>
</dbReference>
<dbReference type="Pfam" id="PF07687">
    <property type="entry name" value="M20_dimer"/>
    <property type="match status" value="1"/>
</dbReference>
<evidence type="ECO:0000256" key="4">
    <source>
        <dbReference type="ARBA" id="ARBA00022571"/>
    </source>
</evidence>
<dbReference type="EMBL" id="QFWX01000001">
    <property type="protein sequence ID" value="PXX93403.1"/>
    <property type="molecule type" value="Genomic_DNA"/>
</dbReference>
<evidence type="ECO:0000256" key="6">
    <source>
        <dbReference type="ARBA" id="ARBA00022723"/>
    </source>
</evidence>
<evidence type="ECO:0000259" key="10">
    <source>
        <dbReference type="Pfam" id="PF07687"/>
    </source>
</evidence>
<dbReference type="NCBIfam" id="NF003474">
    <property type="entry name" value="PRK05111.1"/>
    <property type="match status" value="1"/>
</dbReference>
<dbReference type="NCBIfam" id="TIGR01892">
    <property type="entry name" value="AcOrn-deacetyl"/>
    <property type="match status" value="1"/>
</dbReference>
<evidence type="ECO:0000313" key="12">
    <source>
        <dbReference type="Proteomes" id="UP000253987"/>
    </source>
</evidence>